<gene>
    <name evidence="1" type="ORF">C1A40_06400</name>
</gene>
<name>A0A2I7SGU8_9FLAO</name>
<proteinExistence type="predicted"/>
<evidence type="ECO:0008006" key="3">
    <source>
        <dbReference type="Google" id="ProtNLM"/>
    </source>
</evidence>
<dbReference type="AlphaFoldDB" id="A0A2I7SGU8"/>
<sequence>MIQNQINNSEQLIVPEIEVVSATKKPFIEANTKAVKLVHLKKDCTIPVFSKDNECTIAHQEFIDIAQECASNIFSGHSISLPEVRVSHVVKGRIPSAIGKPVKELLEHEKTIYYERMMFAIEIPTISENVYGQSLKLTIGGVRAYNQENLYSKKSIEKFKFFIGFKNMVCCNLCVSSDGYVEELKVSSVLDLKNKIMELIGNYSMQTHLNAMRELPNHSLTEKQFAQFLGRCRLYNYLSKEEKAAIPLLSLTDGQLNMVARDYYQDESFCKDQKGNINMWKLFNLLTGANKSSYIDSFLGRNVNAFEIVQSLGNSIKNKERHWFLN</sequence>
<dbReference type="OrthoDB" id="995338at2"/>
<dbReference type="KEGG" id="taj:C1A40_06400"/>
<evidence type="ECO:0000313" key="1">
    <source>
        <dbReference type="EMBL" id="AUS05121.1"/>
    </source>
</evidence>
<accession>A0A2I7SGU8</accession>
<reference evidence="2" key="1">
    <citation type="submission" date="2018-01" db="EMBL/GenBank/DDBJ databases">
        <title>Complete genome of Tamlana sp. UJ94.</title>
        <authorList>
            <person name="Jung J."/>
            <person name="Chung D."/>
            <person name="Bae S.S."/>
            <person name="Baek K."/>
        </authorList>
    </citation>
    <scope>NUCLEOTIDE SEQUENCE [LARGE SCALE GENOMIC DNA]</scope>
    <source>
        <strain evidence="2">UJ94</strain>
    </source>
</reference>
<dbReference type="EMBL" id="CP025938">
    <property type="protein sequence ID" value="AUS05121.1"/>
    <property type="molecule type" value="Genomic_DNA"/>
</dbReference>
<dbReference type="InterPro" id="IPR024353">
    <property type="entry name" value="DUF3871"/>
</dbReference>
<evidence type="ECO:0000313" key="2">
    <source>
        <dbReference type="Proteomes" id="UP000236592"/>
    </source>
</evidence>
<dbReference type="RefSeq" id="WP_102995173.1">
    <property type="nucleotide sequence ID" value="NZ_CP025938.1"/>
</dbReference>
<protein>
    <recommendedName>
        <fullName evidence="3">DUF3871 domain-containing protein</fullName>
    </recommendedName>
</protein>
<organism evidence="1 2">
    <name type="scientific">Pseudotamlana carrageenivorans</name>
    <dbReference type="NCBI Taxonomy" id="2069432"/>
    <lineage>
        <taxon>Bacteria</taxon>
        <taxon>Pseudomonadati</taxon>
        <taxon>Bacteroidota</taxon>
        <taxon>Flavobacteriia</taxon>
        <taxon>Flavobacteriales</taxon>
        <taxon>Flavobacteriaceae</taxon>
        <taxon>Pseudotamlana</taxon>
    </lineage>
</organism>
<dbReference type="Pfam" id="PF12987">
    <property type="entry name" value="DUF3871"/>
    <property type="match status" value="1"/>
</dbReference>
<dbReference type="Proteomes" id="UP000236592">
    <property type="component" value="Chromosome"/>
</dbReference>
<keyword evidence="2" id="KW-1185">Reference proteome</keyword>